<dbReference type="EMBL" id="CALBWS010000013">
    <property type="protein sequence ID" value="CAH2715111.1"/>
    <property type="molecule type" value="Genomic_DNA"/>
</dbReference>
<feature type="transmembrane region" description="Helical" evidence="1">
    <location>
        <begin position="52"/>
        <end position="71"/>
    </location>
</feature>
<proteinExistence type="predicted"/>
<keyword evidence="3" id="KW-1185">Reference proteome</keyword>
<keyword evidence="1" id="KW-0472">Membrane</keyword>
<evidence type="ECO:0000313" key="2">
    <source>
        <dbReference type="EMBL" id="CAH2715111.1"/>
    </source>
</evidence>
<reference evidence="2" key="1">
    <citation type="submission" date="2022-04" db="EMBL/GenBank/DDBJ databases">
        <authorList>
            <person name="Criscuolo A."/>
        </authorList>
    </citation>
    <scope>NUCLEOTIDE SEQUENCE</scope>
    <source>
        <strain evidence="2">CIP111895</strain>
    </source>
</reference>
<dbReference type="Proteomes" id="UP000838308">
    <property type="component" value="Unassembled WGS sequence"/>
</dbReference>
<name>A0ABM9ESG1_9BACI</name>
<accession>A0ABM9ESG1</accession>
<comment type="caution">
    <text evidence="2">The sequence shown here is derived from an EMBL/GenBank/DDBJ whole genome shotgun (WGS) entry which is preliminary data.</text>
</comment>
<evidence type="ECO:0000256" key="1">
    <source>
        <dbReference type="SAM" id="Phobius"/>
    </source>
</evidence>
<feature type="transmembrane region" description="Helical" evidence="1">
    <location>
        <begin position="7"/>
        <end position="32"/>
    </location>
</feature>
<keyword evidence="1" id="KW-0812">Transmembrane</keyword>
<gene>
    <name evidence="2" type="ORF">BACCIP111895_02295</name>
</gene>
<sequence>MRYFIYIIQLVISTLGFLLFSIFSGVVGGYAIEYKKDPTIFDQITFAFNSSSYPLYACAFLLWAVIVIVIWKRKRSIKPIN</sequence>
<organism evidence="2 3">
    <name type="scientific">Neobacillus rhizosphaerae</name>
    <dbReference type="NCBI Taxonomy" id="2880965"/>
    <lineage>
        <taxon>Bacteria</taxon>
        <taxon>Bacillati</taxon>
        <taxon>Bacillota</taxon>
        <taxon>Bacilli</taxon>
        <taxon>Bacillales</taxon>
        <taxon>Bacillaceae</taxon>
        <taxon>Neobacillus</taxon>
    </lineage>
</organism>
<keyword evidence="1" id="KW-1133">Transmembrane helix</keyword>
<dbReference type="RefSeq" id="WP_248735408.1">
    <property type="nucleotide sequence ID" value="NZ_CALBWS010000013.1"/>
</dbReference>
<protein>
    <submittedName>
        <fullName evidence="2">Uncharacterized protein</fullName>
    </submittedName>
</protein>
<evidence type="ECO:0000313" key="3">
    <source>
        <dbReference type="Proteomes" id="UP000838308"/>
    </source>
</evidence>